<proteinExistence type="predicted"/>
<dbReference type="InterPro" id="IPR036388">
    <property type="entry name" value="WH-like_DNA-bd_sf"/>
</dbReference>
<dbReference type="PROSITE" id="PS50995">
    <property type="entry name" value="HTH_MARR_2"/>
    <property type="match status" value="1"/>
</dbReference>
<evidence type="ECO:0000259" key="1">
    <source>
        <dbReference type="PROSITE" id="PS50995"/>
    </source>
</evidence>
<dbReference type="InterPro" id="IPR000835">
    <property type="entry name" value="HTH_MarR-typ"/>
</dbReference>
<dbReference type="GO" id="GO:0003700">
    <property type="term" value="F:DNA-binding transcription factor activity"/>
    <property type="evidence" value="ECO:0007669"/>
    <property type="project" value="InterPro"/>
</dbReference>
<protein>
    <submittedName>
        <fullName evidence="2">MarR family transcriptional regulator</fullName>
    </submittedName>
</protein>
<dbReference type="EMBL" id="CP108253">
    <property type="protein sequence ID" value="WTU44763.1"/>
    <property type="molecule type" value="Genomic_DNA"/>
</dbReference>
<dbReference type="Pfam" id="PF01047">
    <property type="entry name" value="MarR"/>
    <property type="match status" value="1"/>
</dbReference>
<accession>A0AAU2H9E8</accession>
<dbReference type="PANTHER" id="PTHR33164:SF99">
    <property type="entry name" value="MARR FAMILY REGULATORY PROTEIN"/>
    <property type="match status" value="1"/>
</dbReference>
<dbReference type="SMART" id="SM00347">
    <property type="entry name" value="HTH_MARR"/>
    <property type="match status" value="1"/>
</dbReference>
<dbReference type="AlphaFoldDB" id="A0AAU2H9E8"/>
<dbReference type="GO" id="GO:0006950">
    <property type="term" value="P:response to stress"/>
    <property type="evidence" value="ECO:0007669"/>
    <property type="project" value="TreeGrafter"/>
</dbReference>
<dbReference type="SUPFAM" id="SSF46785">
    <property type="entry name" value="Winged helix' DNA-binding domain"/>
    <property type="match status" value="1"/>
</dbReference>
<name>A0AAU2H9E8_9ACTN</name>
<dbReference type="InterPro" id="IPR039422">
    <property type="entry name" value="MarR/SlyA-like"/>
</dbReference>
<organism evidence="2">
    <name type="scientific">Streptomyces sp. NBC_00060</name>
    <dbReference type="NCBI Taxonomy" id="2975636"/>
    <lineage>
        <taxon>Bacteria</taxon>
        <taxon>Bacillati</taxon>
        <taxon>Actinomycetota</taxon>
        <taxon>Actinomycetes</taxon>
        <taxon>Kitasatosporales</taxon>
        <taxon>Streptomycetaceae</taxon>
        <taxon>Streptomyces</taxon>
    </lineage>
</organism>
<dbReference type="PANTHER" id="PTHR33164">
    <property type="entry name" value="TRANSCRIPTIONAL REGULATOR, MARR FAMILY"/>
    <property type="match status" value="1"/>
</dbReference>
<evidence type="ECO:0000313" key="2">
    <source>
        <dbReference type="EMBL" id="WTU44763.1"/>
    </source>
</evidence>
<feature type="domain" description="HTH marR-type" evidence="1">
    <location>
        <begin position="12"/>
        <end position="148"/>
    </location>
</feature>
<gene>
    <name evidence="2" type="ORF">OHV25_36820</name>
</gene>
<dbReference type="InterPro" id="IPR036390">
    <property type="entry name" value="WH_DNA-bd_sf"/>
</dbReference>
<reference evidence="2" key="1">
    <citation type="submission" date="2022-10" db="EMBL/GenBank/DDBJ databases">
        <title>The complete genomes of actinobacterial strains from the NBC collection.</title>
        <authorList>
            <person name="Joergensen T.S."/>
            <person name="Alvarez Arevalo M."/>
            <person name="Sterndorff E.B."/>
            <person name="Faurdal D."/>
            <person name="Vuksanovic O."/>
            <person name="Mourched A.-S."/>
            <person name="Charusanti P."/>
            <person name="Shaw S."/>
            <person name="Blin K."/>
            <person name="Weber T."/>
        </authorList>
    </citation>
    <scope>NUCLEOTIDE SEQUENCE</scope>
    <source>
        <strain evidence="2">NBC_00060</strain>
    </source>
</reference>
<dbReference type="Gene3D" id="1.10.10.10">
    <property type="entry name" value="Winged helix-like DNA-binding domain superfamily/Winged helix DNA-binding domain"/>
    <property type="match status" value="1"/>
</dbReference>
<sequence length="160" mass="17971">MDEPSPWLDTEQQELWQDLLTVVIALPAALDRQLQRDAGISNFEYGVLARLSMAHQITMRFSELARDCNSTLPRLSKLMDRFEAREWIVRRIDPSDGRYTLATLTDSGRQKVVDSAPGHVAQVRRLVFDPLTAAQRRHFGAALSRVAETVRREAAGGPTG</sequence>